<evidence type="ECO:0000256" key="1">
    <source>
        <dbReference type="SAM" id="MobiDB-lite"/>
    </source>
</evidence>
<feature type="compositionally biased region" description="Basic and acidic residues" evidence="1">
    <location>
        <begin position="8"/>
        <end position="18"/>
    </location>
</feature>
<organism evidence="2 3">
    <name type="scientific">Pelobates cultripes</name>
    <name type="common">Western spadefoot toad</name>
    <dbReference type="NCBI Taxonomy" id="61616"/>
    <lineage>
        <taxon>Eukaryota</taxon>
        <taxon>Metazoa</taxon>
        <taxon>Chordata</taxon>
        <taxon>Craniata</taxon>
        <taxon>Vertebrata</taxon>
        <taxon>Euteleostomi</taxon>
        <taxon>Amphibia</taxon>
        <taxon>Batrachia</taxon>
        <taxon>Anura</taxon>
        <taxon>Pelobatoidea</taxon>
        <taxon>Pelobatidae</taxon>
        <taxon>Pelobates</taxon>
    </lineage>
</organism>
<accession>A0AAD1W474</accession>
<sequence length="103" mass="11527">CIASTAVPDHRPYTEVPHDSCPPTQWVPRPSKHLLAQDSAENRSRVLVYTTQAPLKIWIKGSEEVWHNELPAVSLQETKLLIQDSKVTTNVETLRHTCGEGST</sequence>
<proteinExistence type="predicted"/>
<dbReference type="AlphaFoldDB" id="A0AAD1W474"/>
<dbReference type="Proteomes" id="UP001295444">
    <property type="component" value="Chromosome 04"/>
</dbReference>
<keyword evidence="3" id="KW-1185">Reference proteome</keyword>
<feature type="region of interest" description="Disordered" evidence="1">
    <location>
        <begin position="1"/>
        <end position="37"/>
    </location>
</feature>
<gene>
    <name evidence="2" type="ORF">PECUL_23A016012</name>
</gene>
<name>A0AAD1W474_PELCU</name>
<evidence type="ECO:0000313" key="2">
    <source>
        <dbReference type="EMBL" id="CAH2283399.1"/>
    </source>
</evidence>
<feature type="non-terminal residue" evidence="2">
    <location>
        <position position="1"/>
    </location>
</feature>
<protein>
    <submittedName>
        <fullName evidence="2">Uncharacterized protein</fullName>
    </submittedName>
</protein>
<reference evidence="2" key="1">
    <citation type="submission" date="2022-03" db="EMBL/GenBank/DDBJ databases">
        <authorList>
            <person name="Alioto T."/>
            <person name="Alioto T."/>
            <person name="Gomez Garrido J."/>
        </authorList>
    </citation>
    <scope>NUCLEOTIDE SEQUENCE</scope>
</reference>
<evidence type="ECO:0000313" key="3">
    <source>
        <dbReference type="Proteomes" id="UP001295444"/>
    </source>
</evidence>
<dbReference type="EMBL" id="OW240915">
    <property type="protein sequence ID" value="CAH2283399.1"/>
    <property type="molecule type" value="Genomic_DNA"/>
</dbReference>